<name>A0A151JWI6_9HYME</name>
<dbReference type="AlphaFoldDB" id="A0A151JWI6"/>
<evidence type="ECO:0000313" key="1">
    <source>
        <dbReference type="EMBL" id="KYN38926.1"/>
    </source>
</evidence>
<dbReference type="EMBL" id="KQ981632">
    <property type="protein sequence ID" value="KYN38926.1"/>
    <property type="molecule type" value="Genomic_DNA"/>
</dbReference>
<keyword evidence="2" id="KW-1185">Reference proteome</keyword>
<accession>A0A151JWI6</accession>
<evidence type="ECO:0000313" key="2">
    <source>
        <dbReference type="Proteomes" id="UP000078541"/>
    </source>
</evidence>
<protein>
    <submittedName>
        <fullName evidence="1">Uncharacterized protein</fullName>
    </submittedName>
</protein>
<gene>
    <name evidence="1" type="ORF">ALC56_06686</name>
</gene>
<sequence length="76" mass="8550">DKQRSGQPKKFEDTELQALFLWRIVTGDEKFLLKSDATPYGIVPFHRSTVIHDDVPLTMKHATGQFSSRNAMASGT</sequence>
<reference evidence="1 2" key="1">
    <citation type="submission" date="2016-03" db="EMBL/GenBank/DDBJ databases">
        <title>Trachymyrmex septentrionalis WGS genome.</title>
        <authorList>
            <person name="Nygaard S."/>
            <person name="Hu H."/>
            <person name="Boomsma J."/>
            <person name="Zhang G."/>
        </authorList>
    </citation>
    <scope>NUCLEOTIDE SEQUENCE [LARGE SCALE GENOMIC DNA]</scope>
    <source>
        <strain evidence="1">Tsep2-gDNA-1</strain>
        <tissue evidence="1">Whole body</tissue>
    </source>
</reference>
<proteinExistence type="predicted"/>
<feature type="non-terminal residue" evidence="1">
    <location>
        <position position="1"/>
    </location>
</feature>
<organism evidence="1 2">
    <name type="scientific">Trachymyrmex septentrionalis</name>
    <dbReference type="NCBI Taxonomy" id="34720"/>
    <lineage>
        <taxon>Eukaryota</taxon>
        <taxon>Metazoa</taxon>
        <taxon>Ecdysozoa</taxon>
        <taxon>Arthropoda</taxon>
        <taxon>Hexapoda</taxon>
        <taxon>Insecta</taxon>
        <taxon>Pterygota</taxon>
        <taxon>Neoptera</taxon>
        <taxon>Endopterygota</taxon>
        <taxon>Hymenoptera</taxon>
        <taxon>Apocrita</taxon>
        <taxon>Aculeata</taxon>
        <taxon>Formicoidea</taxon>
        <taxon>Formicidae</taxon>
        <taxon>Myrmicinae</taxon>
        <taxon>Trachymyrmex</taxon>
    </lineage>
</organism>
<dbReference type="Proteomes" id="UP000078541">
    <property type="component" value="Unassembled WGS sequence"/>
</dbReference>